<name>A0A4Q1D8M2_9BACT</name>
<protein>
    <recommendedName>
        <fullName evidence="2">Signal transduction histidine kinase internal region domain-containing protein</fullName>
    </recommendedName>
</protein>
<keyword evidence="4" id="KW-1185">Reference proteome</keyword>
<dbReference type="GO" id="GO:0000155">
    <property type="term" value="F:phosphorelay sensor kinase activity"/>
    <property type="evidence" value="ECO:0007669"/>
    <property type="project" value="InterPro"/>
</dbReference>
<comment type="caution">
    <text evidence="3">The sequence shown here is derived from an EMBL/GenBank/DDBJ whole genome shotgun (WGS) entry which is preliminary data.</text>
</comment>
<dbReference type="AlphaFoldDB" id="A0A4Q1D8M2"/>
<feature type="transmembrane region" description="Helical" evidence="1">
    <location>
        <begin position="41"/>
        <end position="59"/>
    </location>
</feature>
<dbReference type="InterPro" id="IPR010559">
    <property type="entry name" value="Sig_transdc_His_kin_internal"/>
</dbReference>
<dbReference type="PANTHER" id="PTHR34220">
    <property type="entry name" value="SENSOR HISTIDINE KINASE YPDA"/>
    <property type="match status" value="1"/>
</dbReference>
<dbReference type="EMBL" id="SDHZ01000001">
    <property type="protein sequence ID" value="RXK85694.1"/>
    <property type="molecule type" value="Genomic_DNA"/>
</dbReference>
<dbReference type="GO" id="GO:0016020">
    <property type="term" value="C:membrane"/>
    <property type="evidence" value="ECO:0007669"/>
    <property type="project" value="InterPro"/>
</dbReference>
<reference evidence="3 4" key="1">
    <citation type="submission" date="2019-01" db="EMBL/GenBank/DDBJ databases">
        <title>Filimonas sp. strain TTM-71.</title>
        <authorList>
            <person name="Chen W.-M."/>
        </authorList>
    </citation>
    <scope>NUCLEOTIDE SEQUENCE [LARGE SCALE GENOMIC DNA]</scope>
    <source>
        <strain evidence="3 4">TTM-71</strain>
    </source>
</reference>
<evidence type="ECO:0000259" key="2">
    <source>
        <dbReference type="Pfam" id="PF06580"/>
    </source>
</evidence>
<keyword evidence="1" id="KW-0812">Transmembrane</keyword>
<dbReference type="Proteomes" id="UP000290545">
    <property type="component" value="Unassembled WGS sequence"/>
</dbReference>
<evidence type="ECO:0000313" key="4">
    <source>
        <dbReference type="Proteomes" id="UP000290545"/>
    </source>
</evidence>
<dbReference type="InterPro" id="IPR050640">
    <property type="entry name" value="Bact_2-comp_sensor_kinase"/>
</dbReference>
<dbReference type="RefSeq" id="WP_129001447.1">
    <property type="nucleotide sequence ID" value="NZ_SDHZ01000001.1"/>
</dbReference>
<evidence type="ECO:0000256" key="1">
    <source>
        <dbReference type="SAM" id="Phobius"/>
    </source>
</evidence>
<evidence type="ECO:0000313" key="3">
    <source>
        <dbReference type="EMBL" id="RXK85694.1"/>
    </source>
</evidence>
<feature type="transmembrane region" description="Helical" evidence="1">
    <location>
        <begin position="66"/>
        <end position="86"/>
    </location>
</feature>
<organism evidence="3 4">
    <name type="scientific">Filimonas effusa</name>
    <dbReference type="NCBI Taxonomy" id="2508721"/>
    <lineage>
        <taxon>Bacteria</taxon>
        <taxon>Pseudomonadati</taxon>
        <taxon>Bacteroidota</taxon>
        <taxon>Chitinophagia</taxon>
        <taxon>Chitinophagales</taxon>
        <taxon>Chitinophagaceae</taxon>
        <taxon>Filimonas</taxon>
    </lineage>
</organism>
<gene>
    <name evidence="3" type="ORF">ESB13_02445</name>
</gene>
<proteinExistence type="predicted"/>
<feature type="domain" description="Signal transduction histidine kinase internal region" evidence="2">
    <location>
        <begin position="139"/>
        <end position="215"/>
    </location>
</feature>
<sequence>MKAGNNHILPIALAVLLPGLNFFSNAELELPIAVLLKRWCYAAASLYILWHVIWLVSAYTSKKTRWFLLPAAILLSAFLLYQLLSLPVFFPHVAVRPLSFKVLSACLVILIIQYSLKASASIGHLQVEKEQLLAEKYKMQLQELRTRVDPHFLFNTLNTLRSMIRKGNPESERFVMNLSGFYRQTLRYNEAAVVLLKDEIDVLNAYLFLIKTRNEGAVQTSINIQVGWLQYALPALSLQVVTENCFKHNRQSAADPLQIEIFTTQEGCITVRNTLLPKFSMVEKSGYGLKNILTMYELLGVKDGLTVNQTNQYFEVTLKLIKP</sequence>
<accession>A0A4Q1D8M2</accession>
<dbReference type="PANTHER" id="PTHR34220:SF7">
    <property type="entry name" value="SENSOR HISTIDINE KINASE YPDA"/>
    <property type="match status" value="1"/>
</dbReference>
<keyword evidence="1" id="KW-0472">Membrane</keyword>
<dbReference type="Pfam" id="PF06580">
    <property type="entry name" value="His_kinase"/>
    <property type="match status" value="1"/>
</dbReference>
<dbReference type="OrthoDB" id="9809908at2"/>
<keyword evidence="1" id="KW-1133">Transmembrane helix</keyword>